<dbReference type="PANTHER" id="PTHR30329">
    <property type="entry name" value="STATOR ELEMENT OF FLAGELLAR MOTOR COMPLEX"/>
    <property type="match status" value="1"/>
</dbReference>
<evidence type="ECO:0000256" key="5">
    <source>
        <dbReference type="SAM" id="SignalP"/>
    </source>
</evidence>
<reference evidence="7 8" key="1">
    <citation type="journal article" date="2011" name="Stand. Genomic Sci.">
        <title>Complete genome sequence of Weeksella virosa type strain (9751).</title>
        <authorList>
            <person name="Lang E."/>
            <person name="Teshima H."/>
            <person name="Lucas S."/>
            <person name="Lapidus A."/>
            <person name="Hammon N."/>
            <person name="Deshpande S."/>
            <person name="Nolan M."/>
            <person name="Cheng J.F."/>
            <person name="Pitluck S."/>
            <person name="Liolios K."/>
            <person name="Pagani I."/>
            <person name="Mikhailova N."/>
            <person name="Ivanova N."/>
            <person name="Mavromatis K."/>
            <person name="Pati A."/>
            <person name="Tapia R."/>
            <person name="Han C."/>
            <person name="Goodwin L."/>
            <person name="Chen A."/>
            <person name="Palaniappan K."/>
            <person name="Land M."/>
            <person name="Hauser L."/>
            <person name="Chang Y.J."/>
            <person name="Jeffries C.D."/>
            <person name="Brambilla E.M."/>
            <person name="Kopitz M."/>
            <person name="Rohde M."/>
            <person name="Goker M."/>
            <person name="Tindall B.J."/>
            <person name="Detter J.C."/>
            <person name="Woyke T."/>
            <person name="Bristow J."/>
            <person name="Eisen J.A."/>
            <person name="Markowitz V."/>
            <person name="Hugenholtz P."/>
            <person name="Klenk H.P."/>
            <person name="Kyrpides N.C."/>
        </authorList>
    </citation>
    <scope>NUCLEOTIDE SEQUENCE [LARGE SCALE GENOMIC DNA]</scope>
    <source>
        <strain evidence="8">ATCC 43766 / DSM 16922 / JCM 21250 / NBRC 16016 / NCTC 11634 / CL345/78</strain>
    </source>
</reference>
<dbReference type="Pfam" id="PF00691">
    <property type="entry name" value="OmpA"/>
    <property type="match status" value="1"/>
</dbReference>
<protein>
    <submittedName>
        <fullName evidence="7">OmpA/MotB domain protein</fullName>
    </submittedName>
</protein>
<feature type="chain" id="PRO_5003254340" evidence="5">
    <location>
        <begin position="21"/>
        <end position="218"/>
    </location>
</feature>
<keyword evidence="5" id="KW-0732">Signal</keyword>
<dbReference type="PANTHER" id="PTHR30329:SF21">
    <property type="entry name" value="LIPOPROTEIN YIAD-RELATED"/>
    <property type="match status" value="1"/>
</dbReference>
<organism evidence="7 8">
    <name type="scientific">Weeksella virosa (strain ATCC 43766 / DSM 16922 / JCM 21250 / CCUG 30538 / CDC 9751 / IAM 14551 / NBRC 16016 / NCTC 11634 / CL345/78)</name>
    <dbReference type="NCBI Taxonomy" id="865938"/>
    <lineage>
        <taxon>Bacteria</taxon>
        <taxon>Pseudomonadati</taxon>
        <taxon>Bacteroidota</taxon>
        <taxon>Flavobacteriia</taxon>
        <taxon>Flavobacteriales</taxon>
        <taxon>Weeksellaceae</taxon>
        <taxon>Weeksella</taxon>
    </lineage>
</organism>
<evidence type="ECO:0000256" key="1">
    <source>
        <dbReference type="ARBA" id="ARBA00004442"/>
    </source>
</evidence>
<dbReference type="OrthoDB" id="9782229at2"/>
<evidence type="ECO:0000259" key="6">
    <source>
        <dbReference type="PROSITE" id="PS51123"/>
    </source>
</evidence>
<keyword evidence="8" id="KW-1185">Reference proteome</keyword>
<evidence type="ECO:0000256" key="4">
    <source>
        <dbReference type="PROSITE-ProRule" id="PRU00473"/>
    </source>
</evidence>
<dbReference type="InterPro" id="IPR006665">
    <property type="entry name" value="OmpA-like"/>
</dbReference>
<keyword evidence="2 4" id="KW-0472">Membrane</keyword>
<dbReference type="PROSITE" id="PS51123">
    <property type="entry name" value="OMPA_2"/>
    <property type="match status" value="1"/>
</dbReference>
<comment type="subcellular location">
    <subcellularLocation>
        <location evidence="1">Cell outer membrane</location>
    </subcellularLocation>
</comment>
<dbReference type="PRINTS" id="PR01021">
    <property type="entry name" value="OMPADOMAIN"/>
</dbReference>
<accession>F0P2D5</accession>
<dbReference type="GO" id="GO:0009279">
    <property type="term" value="C:cell outer membrane"/>
    <property type="evidence" value="ECO:0007669"/>
    <property type="project" value="UniProtKB-SubCell"/>
</dbReference>
<evidence type="ECO:0000313" key="8">
    <source>
        <dbReference type="Proteomes" id="UP000008641"/>
    </source>
</evidence>
<sequence>MKKIVLSLSLTILTSFYLLSCKCDTETTSNHVAKTSGDVVEEVVVVNNNGTLDENNNYIYSVGEISDIILPNNDTLNIGEFSTEKKLINQLNDQKFSVNIDKTKDWITLDRVYFDINKSVITDNSLIQIDNIAKILKAYPTATLKIGGYTDNTGDAAINKKISTNRADEVAKALVNKGISANRISTEGYGDQHFLCEANDTDLCRAQNRRVDIRITKK</sequence>
<dbReference type="SUPFAM" id="SSF103088">
    <property type="entry name" value="OmpA-like"/>
    <property type="match status" value="1"/>
</dbReference>
<evidence type="ECO:0000313" key="7">
    <source>
        <dbReference type="EMBL" id="ADX66747.1"/>
    </source>
</evidence>
<dbReference type="InterPro" id="IPR050330">
    <property type="entry name" value="Bact_OuterMem_StrucFunc"/>
</dbReference>
<feature type="domain" description="OmpA-like" evidence="6">
    <location>
        <begin position="101"/>
        <end position="218"/>
    </location>
</feature>
<name>F0P2D5_WEEVC</name>
<dbReference type="RefSeq" id="WP_013597143.1">
    <property type="nucleotide sequence ID" value="NC_015144.1"/>
</dbReference>
<dbReference type="KEGG" id="wvi:Weevi_0018"/>
<evidence type="ECO:0000256" key="3">
    <source>
        <dbReference type="ARBA" id="ARBA00023237"/>
    </source>
</evidence>
<reference evidence="8" key="2">
    <citation type="journal article" date="2011" name="Stand. Genomic Sci.">
        <title>Complete genome sequence of Weeksella virosa type strain (9751T).</title>
        <authorList>
            <person name="Lang E."/>
            <person name="Teshima H."/>
            <person name="Lucas S."/>
            <person name="Lapidus A."/>
            <person name="Hammon N."/>
            <person name="Deshpande S."/>
            <person name="Nolan M."/>
            <person name="Cheng J."/>
            <person name="Pitluck S."/>
            <person name="Liolios K."/>
            <person name="Pagani I."/>
            <person name="Mikhailova N."/>
            <person name="Ivanova N."/>
            <person name="Mavromatis K."/>
            <person name="Pati A."/>
            <person name="Tapia R."/>
            <person name="Han C."/>
            <person name="Goodwin L."/>
            <person name="Chen A."/>
            <person name="Palaniappan K."/>
            <person name="Land M."/>
            <person name="Hauser L."/>
            <person name="Chang Y."/>
            <person name="Jeffries C."/>
            <person name="Brambilla E."/>
            <person name="Kopitz M."/>
            <person name="Rohde M."/>
            <person name="Goker M."/>
            <person name="Tindall B."/>
            <person name="Detter J."/>
            <person name="Woyke T."/>
            <person name="Bristow J."/>
            <person name="Eisen J."/>
            <person name="Markowitz V."/>
            <person name="Hugenholtz P."/>
            <person name="Klenk H."/>
            <person name="Kyrpides N."/>
        </authorList>
    </citation>
    <scope>NUCLEOTIDE SEQUENCE [LARGE SCALE GENOMIC DNA]</scope>
    <source>
        <strain evidence="8">ATCC 43766 / DSM 16922 / JCM 21250 / NBRC 16016 / NCTC 11634 / CL345/78</strain>
    </source>
</reference>
<dbReference type="STRING" id="865938.Weevi_0018"/>
<gene>
    <name evidence="7" type="ordered locus">Weevi_0018</name>
</gene>
<dbReference type="InterPro" id="IPR036737">
    <property type="entry name" value="OmpA-like_sf"/>
</dbReference>
<dbReference type="CDD" id="cd07185">
    <property type="entry name" value="OmpA_C-like"/>
    <property type="match status" value="1"/>
</dbReference>
<dbReference type="InterPro" id="IPR006664">
    <property type="entry name" value="OMP_bac"/>
</dbReference>
<dbReference type="AlphaFoldDB" id="F0P2D5"/>
<dbReference type="eggNOG" id="COG2885">
    <property type="taxonomic scope" value="Bacteria"/>
</dbReference>
<feature type="signal peptide" evidence="5">
    <location>
        <begin position="1"/>
        <end position="20"/>
    </location>
</feature>
<dbReference type="EMBL" id="CP002455">
    <property type="protein sequence ID" value="ADX66747.1"/>
    <property type="molecule type" value="Genomic_DNA"/>
</dbReference>
<proteinExistence type="predicted"/>
<evidence type="ECO:0000256" key="2">
    <source>
        <dbReference type="ARBA" id="ARBA00023136"/>
    </source>
</evidence>
<keyword evidence="3" id="KW-0998">Cell outer membrane</keyword>
<dbReference type="HOGENOM" id="CLU_1248627_0_0_10"/>
<dbReference type="Proteomes" id="UP000008641">
    <property type="component" value="Chromosome"/>
</dbReference>
<dbReference type="Gene3D" id="3.30.1330.60">
    <property type="entry name" value="OmpA-like domain"/>
    <property type="match status" value="1"/>
</dbReference>